<gene>
    <name evidence="2" type="ORF">FDG2_3910</name>
</gene>
<accession>A0A1C3P1U9</accession>
<proteinExistence type="predicted"/>
<reference evidence="3" key="1">
    <citation type="submission" date="2016-02" db="EMBL/GenBank/DDBJ databases">
        <authorList>
            <person name="Wibberg D."/>
        </authorList>
    </citation>
    <scope>NUCLEOTIDE SEQUENCE [LARGE SCALE GENOMIC DNA]</scope>
</reference>
<dbReference type="InterPro" id="IPR002477">
    <property type="entry name" value="Peptidoglycan-bd-like"/>
</dbReference>
<protein>
    <recommendedName>
        <fullName evidence="1">Peptidoglycan binding-like domain-containing protein</fullName>
    </recommendedName>
</protein>
<dbReference type="GO" id="GO:0009253">
    <property type="term" value="P:peptidoglycan catabolic process"/>
    <property type="evidence" value="ECO:0007669"/>
    <property type="project" value="InterPro"/>
</dbReference>
<dbReference type="GO" id="GO:0008745">
    <property type="term" value="F:N-acetylmuramoyl-L-alanine amidase activity"/>
    <property type="evidence" value="ECO:0007669"/>
    <property type="project" value="InterPro"/>
</dbReference>
<feature type="domain" description="Peptidoglycan binding-like" evidence="1">
    <location>
        <begin position="232"/>
        <end position="278"/>
    </location>
</feature>
<dbReference type="InterPro" id="IPR036366">
    <property type="entry name" value="PGBDSf"/>
</dbReference>
<dbReference type="SUPFAM" id="SSF55846">
    <property type="entry name" value="N-acetylmuramoyl-L-alanine amidase-like"/>
    <property type="match status" value="1"/>
</dbReference>
<dbReference type="AlphaFoldDB" id="A0A1C3P1U9"/>
<dbReference type="EMBL" id="FLUV01001644">
    <property type="protein sequence ID" value="SBW23771.1"/>
    <property type="molecule type" value="Genomic_DNA"/>
</dbReference>
<dbReference type="Proteomes" id="UP000199013">
    <property type="component" value="Unassembled WGS sequence"/>
</dbReference>
<evidence type="ECO:0000259" key="1">
    <source>
        <dbReference type="Pfam" id="PF01471"/>
    </source>
</evidence>
<name>A0A1C3P1U9_9ACTN</name>
<dbReference type="InterPro" id="IPR036365">
    <property type="entry name" value="PGBD-like_sf"/>
</dbReference>
<organism evidence="2 3">
    <name type="scientific">Candidatus Protofrankia californiensis</name>
    <dbReference type="NCBI Taxonomy" id="1839754"/>
    <lineage>
        <taxon>Bacteria</taxon>
        <taxon>Bacillati</taxon>
        <taxon>Actinomycetota</taxon>
        <taxon>Actinomycetes</taxon>
        <taxon>Frankiales</taxon>
        <taxon>Frankiaceae</taxon>
        <taxon>Protofrankia</taxon>
    </lineage>
</organism>
<evidence type="ECO:0000313" key="2">
    <source>
        <dbReference type="EMBL" id="SBW23771.1"/>
    </source>
</evidence>
<dbReference type="Pfam" id="PF01471">
    <property type="entry name" value="PG_binding_1"/>
    <property type="match status" value="1"/>
</dbReference>
<dbReference type="Gene3D" id="1.10.101.10">
    <property type="entry name" value="PGBD-like superfamily/PGBD"/>
    <property type="match status" value="1"/>
</dbReference>
<dbReference type="SUPFAM" id="SSF47090">
    <property type="entry name" value="PGBD-like"/>
    <property type="match status" value="1"/>
</dbReference>
<keyword evidence="3" id="KW-1185">Reference proteome</keyword>
<sequence length="285" mass="30478">MEPLLPGTLWRPLAADNPEPAIVPRVLIIHTMVGYLLGTESMFRAGGYDGTESTFGVGGEWDGQYDGVAFQWQRLDRQADANYAANAYANSVETSDGGDPSRPWGARQLAALITLTATWCRITGNPPVLVGSPNGHGIGYHSQFANWNLSSHTCPGPVRIQQLLDIVIPGAAAIFSVPPPAPVVPVVAVSAPPLAPAFPLPAGHWYGPPSPDPRSHSGFYSATDRTGLNRWQAQMRARGWAITPDGRFGPQSDDVCRRFQNEKGLAVDGHVGPITWAAAWTAPVT</sequence>
<evidence type="ECO:0000313" key="3">
    <source>
        <dbReference type="Proteomes" id="UP000199013"/>
    </source>
</evidence>
<dbReference type="InterPro" id="IPR036505">
    <property type="entry name" value="Amidase/PGRP_sf"/>
</dbReference>